<dbReference type="EMBL" id="CAAALY010274370">
    <property type="protein sequence ID" value="VEL42431.1"/>
    <property type="molecule type" value="Genomic_DNA"/>
</dbReference>
<gene>
    <name evidence="1" type="ORF">PXEA_LOCUS35871</name>
</gene>
<sequence length="104" mass="11781">MISGPLQFSKVTRSAEECAHTVAQCLPQDLCLNALTPLVNNARHPMNLPAIKMQSRVIRYSPIELVNHVLPDLIPGLIMVNLGYIYPTFTFKEPYVNYLRTNRV</sequence>
<protein>
    <submittedName>
        <fullName evidence="1">Uncharacterized protein</fullName>
    </submittedName>
</protein>
<organism evidence="1 2">
    <name type="scientific">Protopolystoma xenopodis</name>
    <dbReference type="NCBI Taxonomy" id="117903"/>
    <lineage>
        <taxon>Eukaryota</taxon>
        <taxon>Metazoa</taxon>
        <taxon>Spiralia</taxon>
        <taxon>Lophotrochozoa</taxon>
        <taxon>Platyhelminthes</taxon>
        <taxon>Monogenea</taxon>
        <taxon>Polyopisthocotylea</taxon>
        <taxon>Polystomatidea</taxon>
        <taxon>Polystomatidae</taxon>
        <taxon>Protopolystoma</taxon>
    </lineage>
</organism>
<proteinExistence type="predicted"/>
<dbReference type="Proteomes" id="UP000784294">
    <property type="component" value="Unassembled WGS sequence"/>
</dbReference>
<dbReference type="AlphaFoldDB" id="A0A448XQL7"/>
<dbReference type="OrthoDB" id="46159at2759"/>
<comment type="caution">
    <text evidence="1">The sequence shown here is derived from an EMBL/GenBank/DDBJ whole genome shotgun (WGS) entry which is preliminary data.</text>
</comment>
<accession>A0A448XQL7</accession>
<keyword evidence="2" id="KW-1185">Reference proteome</keyword>
<name>A0A448XQL7_9PLAT</name>
<evidence type="ECO:0000313" key="1">
    <source>
        <dbReference type="EMBL" id="VEL42431.1"/>
    </source>
</evidence>
<reference evidence="1" key="1">
    <citation type="submission" date="2018-11" db="EMBL/GenBank/DDBJ databases">
        <authorList>
            <consortium name="Pathogen Informatics"/>
        </authorList>
    </citation>
    <scope>NUCLEOTIDE SEQUENCE</scope>
</reference>
<evidence type="ECO:0000313" key="2">
    <source>
        <dbReference type="Proteomes" id="UP000784294"/>
    </source>
</evidence>